<dbReference type="NCBIfam" id="TIGR03696">
    <property type="entry name" value="Rhs_assc_core"/>
    <property type="match status" value="1"/>
</dbReference>
<feature type="region of interest" description="Disordered" evidence="1">
    <location>
        <begin position="2226"/>
        <end position="2267"/>
    </location>
</feature>
<protein>
    <recommendedName>
        <fullName evidence="2">Ricin B lectin domain-containing protein</fullName>
    </recommendedName>
</protein>
<dbReference type="Pfam" id="PF14200">
    <property type="entry name" value="RicinB_lectin_2"/>
    <property type="match status" value="1"/>
</dbReference>
<feature type="compositionally biased region" description="Basic and acidic residues" evidence="1">
    <location>
        <begin position="2226"/>
        <end position="2246"/>
    </location>
</feature>
<reference evidence="3" key="1">
    <citation type="submission" date="2023-03" db="EMBL/GenBank/DDBJ databases">
        <title>Actinorhabdospora filicis NBRC 111898.</title>
        <authorList>
            <person name="Ichikawa N."/>
            <person name="Sato H."/>
            <person name="Tonouchi N."/>
        </authorList>
    </citation>
    <scope>NUCLEOTIDE SEQUENCE</scope>
    <source>
        <strain evidence="3">NBRC 111898</strain>
    </source>
</reference>
<dbReference type="InterPro" id="IPR000772">
    <property type="entry name" value="Ricin_B_lectin"/>
</dbReference>
<dbReference type="Proteomes" id="UP001165079">
    <property type="component" value="Unassembled WGS sequence"/>
</dbReference>
<evidence type="ECO:0000313" key="4">
    <source>
        <dbReference type="Proteomes" id="UP001165079"/>
    </source>
</evidence>
<proteinExistence type="predicted"/>
<dbReference type="Gene3D" id="2.180.10.10">
    <property type="entry name" value="RHS repeat-associated core"/>
    <property type="match status" value="2"/>
</dbReference>
<dbReference type="Pfam" id="PF05593">
    <property type="entry name" value="RHS_repeat"/>
    <property type="match status" value="1"/>
</dbReference>
<dbReference type="Pfam" id="PF00652">
    <property type="entry name" value="Ricin_B_lectin"/>
    <property type="match status" value="1"/>
</dbReference>
<feature type="region of interest" description="Disordered" evidence="1">
    <location>
        <begin position="2060"/>
        <end position="2085"/>
    </location>
</feature>
<accession>A0A9W6WBI2</accession>
<feature type="domain" description="Ricin B lectin" evidence="2">
    <location>
        <begin position="799"/>
        <end position="924"/>
    </location>
</feature>
<dbReference type="SUPFAM" id="SSF50370">
    <property type="entry name" value="Ricin B-like lectins"/>
    <property type="match status" value="2"/>
</dbReference>
<dbReference type="InterPro" id="IPR006530">
    <property type="entry name" value="YD"/>
</dbReference>
<dbReference type="InterPro" id="IPR031325">
    <property type="entry name" value="RHS_repeat"/>
</dbReference>
<name>A0A9W6WBI2_9ACTN</name>
<dbReference type="PANTHER" id="PTHR32305:SF17">
    <property type="entry name" value="TRNA NUCLEASE WAPA"/>
    <property type="match status" value="1"/>
</dbReference>
<dbReference type="CDD" id="cd23451">
    <property type="entry name" value="beta-trefoil_Ricin_laminarinase"/>
    <property type="match status" value="1"/>
</dbReference>
<feature type="compositionally biased region" description="Low complexity" evidence="1">
    <location>
        <begin position="1"/>
        <end position="23"/>
    </location>
</feature>
<sequence>MSLLAGLPSPAAAAPGGQPTGPSKESVRVGTGKSKLAAKSETDGEGVTGPGEVRLPEAASSKVGTSGDPVDVGGLDVSLSTKPPEDEALSGWMLRDGVLAAGPSSVEVTVADASVAEKAGVHGVVLSLSRTDGGASSVDFRLSVDYTPFAELYGADYGSRLHVVELPACVLSTPEAPECQVQRDLPSKNLAGKVSSDVSVNGSYAREASAPTVLAVTAGSSGTTANFKATSLSPAYSWNAGGQSGSFSWSYPLTAPDSLGGPSPSLALSYDSGSVDAQTLAQNGQGSWVGEGWDMQTGYIERSYRSCTQDGGTTADQCWFSPYNATMVFQGQSTKLVRDSATGLWKSDADSGMRIEQKFDTSLANGDNDGEYWVVTTMDGTQFWFGKNKRYTGDTQTTNSVQTVPVFGNNSGEPCYNTTFANAWCQQGYRWNLDYVVDPRGNSMTYFYTTWTGNYGLNNNAKAVPYVMSSTLDHIDYGTRAGSEANPPAPMQVWFTKTNRCTGSCTNAEYPDTPWDQRCTATTCPNLKAPAYWSPYKLSSVYTQIRRADGSGYRKVDSWDLTHTYPASGDFVAPAGEDTKPNLWLQTLTHTGYAEDGLTTLAEPAVTFGGTRMFNRVDWGNDIGVAPFAHYRLTSILNGVGGQTLISYSNVECSQFRKPMPGFNPYRCFPQYYVPDDGGEAGWTWFNKYTVTGVTEKDLTPAGSPDEAWTYTYSVASSSDASLWAHDFNETTQLAYRSWPIWRGYSDITTTHGPAGGTQTVSRGLYYRGMNGDSLATWDNEGMVWEGRRNVLSTPIGTPELTAPIGGGDGRCLDAVGGGTANGTAVQLYDCNGSSAQKWVYDSTVFTLKNTASGKCLDNNNNVAANGNKLQLWTCAYIPAQTWKLAPDGSLKSPVGKCIAPQDAGAVNNTPVVLWDCTGKWDQRWQNRSDDTLRSNQAQRCIDVASASTADAAKIQTWTCNGTTAQDWTYNTTTGALTNTNSGKCLDLAGGGTTAGTLIQQNTCNNTPGQTWKPQTDGSLKNPGSGRCLDATTSPAAGDQLILADCNGQTTSKWANLLTDSHPLAGRPREEFIVEDGTVTGSTIHTYELTQTGLRPTPSAGGQDLRAWRVNETDTKTRAWLPDLAGWRWSDKRASYDSYGLITQIEDRGDLSVLDDDTCTQYGYVRNVPNNLIGYRQWERTLTRCTTTPADIDVLSGVRFSYDGFGYGSAPVQGLTTKTESLAEVSAGIEKWKQDSRAAYDPYGRVVEESDALDRRTITAYTPDKDAPVVEVSVSVPMGPDWVTRTSIDPGRGLTKLVTDLNGKKTTSQYDALGRLQRGWASNRTTTATPDAEYVYVLGSPSSIETRTLGPNGNQVSSFEILDGRLRVFQKQEPTPVANGGRMIQDMKYDARGLVAKESSFYNSAAAPSATPVTFASADVQLQHRYTYDGLSRILRDSLYSQDSLKWETRYQYAGEKTTKIEPVGGATTQSIADAQGQTVELRYYSSSDLSSGFRATHYSYDRLGSLIGYTDPAGNAWSRSYDLRGRLITESDPDSGTTRFSYDDADQRLSATNGNNTTLIYGYDSNGRQTSESQKHADGTLVELATWTYDILASGKTVKGQVGTTTRYASGKAYTTQIDDFDDAYRPLGLKTIIPAGHGELSGIWATSSTYRQDGSPDSITYPAALGLAAESVTYAYDDHGFQLRATGNQTYVSETTFQPWGAVYQTTLGNAGKRVKVTQGSSPVSRRQDSLHVATENSVSPGQFDEQLSNAYRWDPAGNLTAIDDLAQGVTSSSQCFKLDAYKQIEEAWTTTSALGGCATNPTLATVGGIDPYWTSYRYDSVGNRVSSIDHGISGDDRTSIYHNPAAGTQQPHAVSSIDVAAGSQSSATSFTYDTAGATTKKVTDGITTDFTWNPTGSVDTITSHLAGGDHATQFIYAASGEKLLRTTPESSTLYLSGTEVTTNSAGKLATIQRSYICNGQVVATRTNYAPPVWQVRDYQGTARIAINSEDLVAITRKSDVFGNPRGAAVAWPDNRGFLGGSMEQSGLVYLGARLYDPSIGRFINPDKVSNAVNPQQANGYAYANNNPSTLSDPSGNDPGSTPDHITAVALRAQALIAAYPDAYIVSDLTNDPGPDLVCYGCKPGEVWVWEIKTENVTKSDDALEREVKRHVDQVEDDPLFDGYTSFVPGPSFSDLGLQTVQSGTSISSPFTIVAVDDDRRVPGLQIYSSKRLNWKDAQAKERTDRAIEDADKANQHAKKDGKAPKTPAQKARSRKTNLHNRDEAKMRRVRWINAPFWTKEKGTKHRDPIDGFLNDPVFTGILEGIACILFCPWQS</sequence>
<dbReference type="PANTHER" id="PTHR32305">
    <property type="match status" value="1"/>
</dbReference>
<comment type="caution">
    <text evidence="3">The sequence shown here is derived from an EMBL/GenBank/DDBJ whole genome shotgun (WGS) entry which is preliminary data.</text>
</comment>
<evidence type="ECO:0000313" key="3">
    <source>
        <dbReference type="EMBL" id="GLZ79596.1"/>
    </source>
</evidence>
<dbReference type="Gene3D" id="2.80.10.50">
    <property type="match status" value="3"/>
</dbReference>
<dbReference type="PROSITE" id="PS50231">
    <property type="entry name" value="RICIN_B_LECTIN"/>
    <property type="match status" value="2"/>
</dbReference>
<feature type="domain" description="Ricin B lectin" evidence="2">
    <location>
        <begin position="929"/>
        <end position="1057"/>
    </location>
</feature>
<organism evidence="3 4">
    <name type="scientific">Actinorhabdospora filicis</name>
    <dbReference type="NCBI Taxonomy" id="1785913"/>
    <lineage>
        <taxon>Bacteria</taxon>
        <taxon>Bacillati</taxon>
        <taxon>Actinomycetota</taxon>
        <taxon>Actinomycetes</taxon>
        <taxon>Micromonosporales</taxon>
        <taxon>Micromonosporaceae</taxon>
        <taxon>Actinorhabdospora</taxon>
    </lineage>
</organism>
<evidence type="ECO:0000259" key="2">
    <source>
        <dbReference type="SMART" id="SM00458"/>
    </source>
</evidence>
<feature type="compositionally biased region" description="Low complexity" evidence="1">
    <location>
        <begin position="2060"/>
        <end position="2070"/>
    </location>
</feature>
<dbReference type="NCBIfam" id="TIGR01643">
    <property type="entry name" value="YD_repeat_2x"/>
    <property type="match status" value="1"/>
</dbReference>
<gene>
    <name evidence="3" type="ORF">Afil01_44030</name>
</gene>
<dbReference type="EMBL" id="BSTX01000003">
    <property type="protein sequence ID" value="GLZ79596.1"/>
    <property type="molecule type" value="Genomic_DNA"/>
</dbReference>
<dbReference type="InterPro" id="IPR050708">
    <property type="entry name" value="T6SS_VgrG/RHS"/>
</dbReference>
<keyword evidence="4" id="KW-1185">Reference proteome</keyword>
<dbReference type="InterPro" id="IPR022385">
    <property type="entry name" value="Rhs_assc_core"/>
</dbReference>
<feature type="region of interest" description="Disordered" evidence="1">
    <location>
        <begin position="1"/>
        <end position="72"/>
    </location>
</feature>
<dbReference type="InterPro" id="IPR035992">
    <property type="entry name" value="Ricin_B-like_lectins"/>
</dbReference>
<feature type="compositionally biased region" description="Polar residues" evidence="1">
    <location>
        <begin position="2071"/>
        <end position="2082"/>
    </location>
</feature>
<evidence type="ECO:0000256" key="1">
    <source>
        <dbReference type="SAM" id="MobiDB-lite"/>
    </source>
</evidence>
<dbReference type="SMART" id="SM00458">
    <property type="entry name" value="RICIN"/>
    <property type="match status" value="2"/>
</dbReference>